<dbReference type="GO" id="GO:0000139">
    <property type="term" value="C:Golgi membrane"/>
    <property type="evidence" value="ECO:0007669"/>
    <property type="project" value="TreeGrafter"/>
</dbReference>
<dbReference type="PANTHER" id="PTHR10778:SF4">
    <property type="entry name" value="NUCLEOTIDE SUGAR TRANSPORTER SLC35B4"/>
    <property type="match status" value="1"/>
</dbReference>
<dbReference type="AlphaFoldDB" id="A0A7S0JHH7"/>
<evidence type="ECO:0000256" key="6">
    <source>
        <dbReference type="ARBA" id="ARBA00023136"/>
    </source>
</evidence>
<evidence type="ECO:0000256" key="3">
    <source>
        <dbReference type="ARBA" id="ARBA00022597"/>
    </source>
</evidence>
<evidence type="ECO:0000256" key="2">
    <source>
        <dbReference type="ARBA" id="ARBA00022448"/>
    </source>
</evidence>
<dbReference type="InterPro" id="IPR013657">
    <property type="entry name" value="SCL35B1-4/HUT1"/>
</dbReference>
<protein>
    <recommendedName>
        <fullName evidence="8">Sugar phosphate transporter domain-containing protein</fullName>
    </recommendedName>
</protein>
<keyword evidence="4" id="KW-0812">Transmembrane</keyword>
<dbReference type="GO" id="GO:0005462">
    <property type="term" value="F:UDP-N-acetylglucosamine transmembrane transporter activity"/>
    <property type="evidence" value="ECO:0007669"/>
    <property type="project" value="TreeGrafter"/>
</dbReference>
<evidence type="ECO:0000256" key="1">
    <source>
        <dbReference type="ARBA" id="ARBA00004127"/>
    </source>
</evidence>
<evidence type="ECO:0000313" key="7">
    <source>
        <dbReference type="EMBL" id="CAD8550740.1"/>
    </source>
</evidence>
<dbReference type="GO" id="GO:0005789">
    <property type="term" value="C:endoplasmic reticulum membrane"/>
    <property type="evidence" value="ECO:0007669"/>
    <property type="project" value="TreeGrafter"/>
</dbReference>
<keyword evidence="6" id="KW-0472">Membrane</keyword>
<dbReference type="GO" id="GO:0005464">
    <property type="term" value="F:UDP-xylose transmembrane transporter activity"/>
    <property type="evidence" value="ECO:0007669"/>
    <property type="project" value="TreeGrafter"/>
</dbReference>
<keyword evidence="3" id="KW-0762">Sugar transport</keyword>
<accession>A0A7S0JHH7</accession>
<dbReference type="EMBL" id="HBER01052066">
    <property type="protein sequence ID" value="CAD8550740.1"/>
    <property type="molecule type" value="Transcribed_RNA"/>
</dbReference>
<sequence length="441" mass="45842">MSSSNQALGRRHLHRSRPNFAENVCSPAADLAAPARVPARCDDGNNEFRRLYRAFRTGAAKGAKGEGAVRAKIPSGGTLARSSIFAHDPTADAIRARFEWARACGHLLVEGSAIRADEDGASGTRSSSRIGIFAALALVCGSCCQLCVEVLLKHDGRMGNLISATEYTYCAVLSSGSLRLPRRLPRRCHLWLWLAGVAHSALTNAGLATRGLPMPVALVIKNGSLLANILVGSVVGKRPSCRQLVAATLISVGLLLGTLGSSGGVADDDESDGAPYALGVVCLGGALLARASSAILQERIFDEHGVAHDEVLFWRATLGAPVFLVSYLRGGGGSGSGSSSVLSDILESPRLSCLLAANVVADHICKVAVSRLIGEAGSLVATVVICAQRFTSCVFSAFLAPQSPPPSLWLAIAAVAVGSLASIPSPKETPTAKLHSPKKEE</sequence>
<evidence type="ECO:0000256" key="4">
    <source>
        <dbReference type="ARBA" id="ARBA00022692"/>
    </source>
</evidence>
<name>A0A7S0JHH7_9EUKA</name>
<evidence type="ECO:0008006" key="8">
    <source>
        <dbReference type="Google" id="ProtNLM"/>
    </source>
</evidence>
<dbReference type="Pfam" id="PF08449">
    <property type="entry name" value="UAA"/>
    <property type="match status" value="1"/>
</dbReference>
<gene>
    <name evidence="7" type="ORF">CLEP1334_LOCUS26030</name>
</gene>
<reference evidence="7" key="1">
    <citation type="submission" date="2021-01" db="EMBL/GenBank/DDBJ databases">
        <authorList>
            <person name="Corre E."/>
            <person name="Pelletier E."/>
            <person name="Niang G."/>
            <person name="Scheremetjew M."/>
            <person name="Finn R."/>
            <person name="Kale V."/>
            <person name="Holt S."/>
            <person name="Cochrane G."/>
            <person name="Meng A."/>
            <person name="Brown T."/>
            <person name="Cohen L."/>
        </authorList>
    </citation>
    <scope>NUCLEOTIDE SEQUENCE</scope>
    <source>
        <strain evidence="7">RCC1130</strain>
    </source>
</reference>
<proteinExistence type="predicted"/>
<organism evidence="7">
    <name type="scientific">Calcidiscus leptoporus</name>
    <dbReference type="NCBI Taxonomy" id="127549"/>
    <lineage>
        <taxon>Eukaryota</taxon>
        <taxon>Haptista</taxon>
        <taxon>Haptophyta</taxon>
        <taxon>Prymnesiophyceae</taxon>
        <taxon>Coccolithales</taxon>
        <taxon>Calcidiscaceae</taxon>
        <taxon>Calcidiscus</taxon>
    </lineage>
</organism>
<dbReference type="PANTHER" id="PTHR10778">
    <property type="entry name" value="SOLUTE CARRIER FAMILY 35 MEMBER B"/>
    <property type="match status" value="1"/>
</dbReference>
<keyword evidence="2" id="KW-0813">Transport</keyword>
<evidence type="ECO:0000256" key="5">
    <source>
        <dbReference type="ARBA" id="ARBA00022989"/>
    </source>
</evidence>
<comment type="subcellular location">
    <subcellularLocation>
        <location evidence="1">Endomembrane system</location>
        <topology evidence="1">Multi-pass membrane protein</topology>
    </subcellularLocation>
</comment>
<keyword evidence="5" id="KW-1133">Transmembrane helix</keyword>